<organism evidence="7 8">
    <name type="scientific">Salvia divinorum</name>
    <name type="common">Maria pastora</name>
    <name type="synonym">Diviner's sage</name>
    <dbReference type="NCBI Taxonomy" id="28513"/>
    <lineage>
        <taxon>Eukaryota</taxon>
        <taxon>Viridiplantae</taxon>
        <taxon>Streptophyta</taxon>
        <taxon>Embryophyta</taxon>
        <taxon>Tracheophyta</taxon>
        <taxon>Spermatophyta</taxon>
        <taxon>Magnoliopsida</taxon>
        <taxon>eudicotyledons</taxon>
        <taxon>Gunneridae</taxon>
        <taxon>Pentapetalae</taxon>
        <taxon>asterids</taxon>
        <taxon>lamiids</taxon>
        <taxon>Lamiales</taxon>
        <taxon>Lamiaceae</taxon>
        <taxon>Nepetoideae</taxon>
        <taxon>Mentheae</taxon>
        <taxon>Salviinae</taxon>
        <taxon>Salvia</taxon>
        <taxon>Salvia subgen. Calosphace</taxon>
    </lineage>
</organism>
<dbReference type="NCBIfam" id="TIGR01557">
    <property type="entry name" value="myb_SHAQKYF"/>
    <property type="match status" value="1"/>
</dbReference>
<feature type="domain" description="HHO5-like N-terminal" evidence="6">
    <location>
        <begin position="6"/>
        <end position="75"/>
    </location>
</feature>
<sequence>MGEISKKLNLDFVPKTISDVLSHVSRIDDLSMKSSKLDFHIRLLEEELRKVDAFKRELPYCMKLLQDAIETLRKEREKGREELIAVESGEGRVESSDRNLKKTWMSRVRLWNAPVQFHNGNQTFPFKSVHPTFLYKGKWVEEVSVPVPVEAVDLDGKNLLVSNQKKKRLSWSPHMHREFVDVLLRLGGPYVATPKQIRELMKVDSLTNDEVKSHLQKYRLHIKKLPSGVNDASVTLVPITHGSIDEDDVRKS</sequence>
<dbReference type="SUPFAM" id="SSF46689">
    <property type="entry name" value="Homeodomain-like"/>
    <property type="match status" value="1"/>
</dbReference>
<dbReference type="PANTHER" id="PTHR31003">
    <property type="entry name" value="MYB FAMILY TRANSCRIPTION FACTOR"/>
    <property type="match status" value="1"/>
</dbReference>
<accession>A0ABD1I6M9</accession>
<evidence type="ECO:0000256" key="2">
    <source>
        <dbReference type="ARBA" id="ARBA00023015"/>
    </source>
</evidence>
<dbReference type="Proteomes" id="UP001567538">
    <property type="component" value="Unassembled WGS sequence"/>
</dbReference>
<dbReference type="PANTHER" id="PTHR31003:SF19">
    <property type="entry name" value="MYB FAMILY TRANSCRIPTION FACTOR EFM"/>
    <property type="match status" value="1"/>
</dbReference>
<dbReference type="Pfam" id="PF26575">
    <property type="entry name" value="HHO5_N"/>
    <property type="match status" value="1"/>
</dbReference>
<dbReference type="InterPro" id="IPR058673">
    <property type="entry name" value="HHO5-like_N"/>
</dbReference>
<evidence type="ECO:0000313" key="8">
    <source>
        <dbReference type="Proteomes" id="UP001567538"/>
    </source>
</evidence>
<gene>
    <name evidence="7" type="ORF">AAHA92_06503</name>
</gene>
<dbReference type="FunFam" id="1.10.10.60:FF:000007">
    <property type="entry name" value="Two-component response regulator"/>
    <property type="match status" value="1"/>
</dbReference>
<dbReference type="AlphaFoldDB" id="A0ABD1I6M9"/>
<dbReference type="EMBL" id="JBEAFC010000003">
    <property type="protein sequence ID" value="KAL1564102.1"/>
    <property type="molecule type" value="Genomic_DNA"/>
</dbReference>
<proteinExistence type="predicted"/>
<keyword evidence="5" id="KW-0539">Nucleus</keyword>
<keyword evidence="3" id="KW-0238">DNA-binding</keyword>
<keyword evidence="8" id="KW-1185">Reference proteome</keyword>
<dbReference type="InterPro" id="IPR009057">
    <property type="entry name" value="Homeodomain-like_sf"/>
</dbReference>
<reference evidence="7 8" key="1">
    <citation type="submission" date="2024-06" db="EMBL/GenBank/DDBJ databases">
        <title>A chromosome level genome sequence of Diviner's sage (Salvia divinorum).</title>
        <authorList>
            <person name="Ford S.A."/>
            <person name="Ro D.-K."/>
            <person name="Ness R.W."/>
            <person name="Phillips M.A."/>
        </authorList>
    </citation>
    <scope>NUCLEOTIDE SEQUENCE [LARGE SCALE GENOMIC DNA]</scope>
    <source>
        <strain evidence="7">SAF-2024a</strain>
        <tissue evidence="7">Leaf</tissue>
    </source>
</reference>
<name>A0ABD1I6M9_SALDI</name>
<dbReference type="InterPro" id="IPR044787">
    <property type="entry name" value="HHO5-like"/>
</dbReference>
<protein>
    <recommendedName>
        <fullName evidence="6">HHO5-like N-terminal domain-containing protein</fullName>
    </recommendedName>
</protein>
<evidence type="ECO:0000313" key="7">
    <source>
        <dbReference type="EMBL" id="KAL1564102.1"/>
    </source>
</evidence>
<evidence type="ECO:0000256" key="1">
    <source>
        <dbReference type="ARBA" id="ARBA00004123"/>
    </source>
</evidence>
<keyword evidence="2" id="KW-0805">Transcription regulation</keyword>
<keyword evidence="4" id="KW-0804">Transcription</keyword>
<comment type="subcellular location">
    <subcellularLocation>
        <location evidence="1">Nucleus</location>
    </subcellularLocation>
</comment>
<evidence type="ECO:0000256" key="3">
    <source>
        <dbReference type="ARBA" id="ARBA00023125"/>
    </source>
</evidence>
<dbReference type="InterPro" id="IPR006447">
    <property type="entry name" value="Myb_dom_plants"/>
</dbReference>
<evidence type="ECO:0000259" key="6">
    <source>
        <dbReference type="Pfam" id="PF26575"/>
    </source>
</evidence>
<dbReference type="GO" id="GO:0005634">
    <property type="term" value="C:nucleus"/>
    <property type="evidence" value="ECO:0007669"/>
    <property type="project" value="UniProtKB-SubCell"/>
</dbReference>
<dbReference type="Gene3D" id="1.10.10.60">
    <property type="entry name" value="Homeodomain-like"/>
    <property type="match status" value="1"/>
</dbReference>
<evidence type="ECO:0000256" key="5">
    <source>
        <dbReference type="ARBA" id="ARBA00023242"/>
    </source>
</evidence>
<evidence type="ECO:0000256" key="4">
    <source>
        <dbReference type="ARBA" id="ARBA00023163"/>
    </source>
</evidence>
<dbReference type="GO" id="GO:0003677">
    <property type="term" value="F:DNA binding"/>
    <property type="evidence" value="ECO:0007669"/>
    <property type="project" value="UniProtKB-KW"/>
</dbReference>
<comment type="caution">
    <text evidence="7">The sequence shown here is derived from an EMBL/GenBank/DDBJ whole genome shotgun (WGS) entry which is preliminary data.</text>
</comment>